<gene>
    <name evidence="2" type="ORF">BT62DRAFT_1078260</name>
</gene>
<name>A0A9P8AQ69_9AGAR</name>
<feature type="compositionally biased region" description="Polar residues" evidence="1">
    <location>
        <begin position="1"/>
        <end position="16"/>
    </location>
</feature>
<dbReference type="OrthoDB" id="3260716at2759"/>
<accession>A0A9P8AQ69</accession>
<protein>
    <submittedName>
        <fullName evidence="2">Uncharacterized protein</fullName>
    </submittedName>
</protein>
<proteinExistence type="predicted"/>
<reference evidence="2" key="1">
    <citation type="submission" date="2020-11" db="EMBL/GenBank/DDBJ databases">
        <title>Adaptations for nitrogen fixation in a non-lichenized fungal sporocarp promotes dispersal by wood-feeding termites.</title>
        <authorList>
            <consortium name="DOE Joint Genome Institute"/>
            <person name="Koch R.A."/>
            <person name="Yoon G."/>
            <person name="Arayal U."/>
            <person name="Lail K."/>
            <person name="Amirebrahimi M."/>
            <person name="Labutti K."/>
            <person name="Lipzen A."/>
            <person name="Riley R."/>
            <person name="Barry K."/>
            <person name="Henrissat B."/>
            <person name="Grigoriev I.V."/>
            <person name="Herr J.R."/>
            <person name="Aime M.C."/>
        </authorList>
    </citation>
    <scope>NUCLEOTIDE SEQUENCE</scope>
    <source>
        <strain evidence="2">MCA 3950</strain>
    </source>
</reference>
<organism evidence="2 3">
    <name type="scientific">Guyanagaster necrorhizus</name>
    <dbReference type="NCBI Taxonomy" id="856835"/>
    <lineage>
        <taxon>Eukaryota</taxon>
        <taxon>Fungi</taxon>
        <taxon>Dikarya</taxon>
        <taxon>Basidiomycota</taxon>
        <taxon>Agaricomycotina</taxon>
        <taxon>Agaricomycetes</taxon>
        <taxon>Agaricomycetidae</taxon>
        <taxon>Agaricales</taxon>
        <taxon>Marasmiineae</taxon>
        <taxon>Physalacriaceae</taxon>
        <taxon>Guyanagaster</taxon>
    </lineage>
</organism>
<feature type="region of interest" description="Disordered" evidence="1">
    <location>
        <begin position="1"/>
        <end position="83"/>
    </location>
</feature>
<dbReference type="RefSeq" id="XP_043037279.1">
    <property type="nucleotide sequence ID" value="XM_043179373.1"/>
</dbReference>
<comment type="caution">
    <text evidence="2">The sequence shown here is derived from an EMBL/GenBank/DDBJ whole genome shotgun (WGS) entry which is preliminary data.</text>
</comment>
<dbReference type="EMBL" id="MU250543">
    <property type="protein sequence ID" value="KAG7443779.1"/>
    <property type="molecule type" value="Genomic_DNA"/>
</dbReference>
<dbReference type="Proteomes" id="UP000812287">
    <property type="component" value="Unassembled WGS sequence"/>
</dbReference>
<keyword evidence="3" id="KW-1185">Reference proteome</keyword>
<dbReference type="GeneID" id="66101667"/>
<evidence type="ECO:0000313" key="2">
    <source>
        <dbReference type="EMBL" id="KAG7443779.1"/>
    </source>
</evidence>
<dbReference type="AlphaFoldDB" id="A0A9P8AQ69"/>
<sequence>MSGAQNYTATQHSNQGIVDGRPAGRQPSPQPVTLNTVVDPDASGQSVPTPELPDVTSKDLRHGGQPGRKEGLRLEARWGPGGQ</sequence>
<feature type="compositionally biased region" description="Basic and acidic residues" evidence="1">
    <location>
        <begin position="56"/>
        <end position="76"/>
    </location>
</feature>
<evidence type="ECO:0000256" key="1">
    <source>
        <dbReference type="SAM" id="MobiDB-lite"/>
    </source>
</evidence>
<evidence type="ECO:0000313" key="3">
    <source>
        <dbReference type="Proteomes" id="UP000812287"/>
    </source>
</evidence>